<keyword evidence="3" id="KW-1185">Reference proteome</keyword>
<dbReference type="Proteomes" id="UP000276215">
    <property type="component" value="Unassembled WGS sequence"/>
</dbReference>
<proteinExistence type="predicted"/>
<reference evidence="2 3" key="1">
    <citation type="journal article" date="2018" name="Nat. Ecol. Evol.">
        <title>Pezizomycetes genomes reveal the molecular basis of ectomycorrhizal truffle lifestyle.</title>
        <authorList>
            <person name="Murat C."/>
            <person name="Payen T."/>
            <person name="Noel B."/>
            <person name="Kuo A."/>
            <person name="Morin E."/>
            <person name="Chen J."/>
            <person name="Kohler A."/>
            <person name="Krizsan K."/>
            <person name="Balestrini R."/>
            <person name="Da Silva C."/>
            <person name="Montanini B."/>
            <person name="Hainaut M."/>
            <person name="Levati E."/>
            <person name="Barry K.W."/>
            <person name="Belfiori B."/>
            <person name="Cichocki N."/>
            <person name="Clum A."/>
            <person name="Dockter R.B."/>
            <person name="Fauchery L."/>
            <person name="Guy J."/>
            <person name="Iotti M."/>
            <person name="Le Tacon F."/>
            <person name="Lindquist E.A."/>
            <person name="Lipzen A."/>
            <person name="Malagnac F."/>
            <person name="Mello A."/>
            <person name="Molinier V."/>
            <person name="Miyauchi S."/>
            <person name="Poulain J."/>
            <person name="Riccioni C."/>
            <person name="Rubini A."/>
            <person name="Sitrit Y."/>
            <person name="Splivallo R."/>
            <person name="Traeger S."/>
            <person name="Wang M."/>
            <person name="Zifcakova L."/>
            <person name="Wipf D."/>
            <person name="Zambonelli A."/>
            <person name="Paolocci F."/>
            <person name="Nowrousian M."/>
            <person name="Ottonello S."/>
            <person name="Baldrian P."/>
            <person name="Spatafora J.W."/>
            <person name="Henrissat B."/>
            <person name="Nagy L.G."/>
            <person name="Aury J.M."/>
            <person name="Wincker P."/>
            <person name="Grigoriev I.V."/>
            <person name="Bonfante P."/>
            <person name="Martin F.M."/>
        </authorList>
    </citation>
    <scope>NUCLEOTIDE SEQUENCE [LARGE SCALE GENOMIC DNA]</scope>
    <source>
        <strain evidence="2 3">120613-1</strain>
    </source>
</reference>
<evidence type="ECO:0000256" key="1">
    <source>
        <dbReference type="SAM" id="MobiDB-lite"/>
    </source>
</evidence>
<feature type="region of interest" description="Disordered" evidence="1">
    <location>
        <begin position="68"/>
        <end position="92"/>
    </location>
</feature>
<sequence>MISIIWSVLYFLRISINATIKYSILIKQVIFHYTTFHHLFSFFFPLPRPAVSFPCSYLPSPLLLLGAPHQNPSQKHHPSLSRLQKKKKERKRQRYHLCLSPFPLYLESNREPSSAG</sequence>
<protein>
    <submittedName>
        <fullName evidence="2">Uncharacterized protein</fullName>
    </submittedName>
</protein>
<dbReference type="EMBL" id="ML120365">
    <property type="protein sequence ID" value="RPB02889.1"/>
    <property type="molecule type" value="Genomic_DNA"/>
</dbReference>
<evidence type="ECO:0000313" key="2">
    <source>
        <dbReference type="EMBL" id="RPB02889.1"/>
    </source>
</evidence>
<evidence type="ECO:0000313" key="3">
    <source>
        <dbReference type="Proteomes" id="UP000276215"/>
    </source>
</evidence>
<gene>
    <name evidence="2" type="ORF">L873DRAFT_324658</name>
</gene>
<feature type="compositionally biased region" description="Basic residues" evidence="1">
    <location>
        <begin position="74"/>
        <end position="92"/>
    </location>
</feature>
<dbReference type="AlphaFoldDB" id="A0A3N4K0N6"/>
<organism evidence="2 3">
    <name type="scientific">Choiromyces venosus 120613-1</name>
    <dbReference type="NCBI Taxonomy" id="1336337"/>
    <lineage>
        <taxon>Eukaryota</taxon>
        <taxon>Fungi</taxon>
        <taxon>Dikarya</taxon>
        <taxon>Ascomycota</taxon>
        <taxon>Pezizomycotina</taxon>
        <taxon>Pezizomycetes</taxon>
        <taxon>Pezizales</taxon>
        <taxon>Tuberaceae</taxon>
        <taxon>Choiromyces</taxon>
    </lineage>
</organism>
<name>A0A3N4K0N6_9PEZI</name>
<accession>A0A3N4K0N6</accession>